<accession>A0A250XT51</accession>
<proteinExistence type="predicted"/>
<evidence type="ECO:0000313" key="3">
    <source>
        <dbReference type="Proteomes" id="UP000232323"/>
    </source>
</evidence>
<keyword evidence="3" id="KW-1185">Reference proteome</keyword>
<dbReference type="EMBL" id="BEGY01000251">
    <property type="protein sequence ID" value="GAX86247.1"/>
    <property type="molecule type" value="Genomic_DNA"/>
</dbReference>
<sequence length="622" mass="68433">MFGYGPERYPQAAHGLQACAEEAMKSRKAHNRKLTKELTKANLKSVRSEAQNPSRASSQEHISTQNGDDVGSSFLPVNSQAAPILQDQILLKEDLQKGNLQPSVDPLIPNADLVEVPTGYTLQPPPPISTSLPSTSLSTPCYGGVVNSSSACSTDLFEGILQMQEDRLTHGIASDANLKLLLQAAAMNLPRADSDVLALKAAEDAQGHNTTQDQVQTVSSCAVEDCSEILDCTQILPRRLSEEEESACSDSSEEMDGEDVASQVDDNDSDELSKVCSEEEKRVDESSGSYELVRSLQDQKDANGETSRSPVGKKASMSRLCERTDQLERKDTVIHKRMIDESTNQVDDGYSESTLKKLLQHNQECRCTLHDHMVATDTHRDSVAFDPSRSERRNPLCGAFYAEQGFDFVKLKQASDIVTLLVEKGHTYQSIERFLLKHTVTIFNSFTASGAPLFDGNQRRMLSETTAHQLLKRDAGNTLNDDDKKLCIDIVTCLREMREIVIKEVLGDDLRDHVFLPSIICNAAPDSEYLSRNQSAHIDYPVLGPQCPENLHVVIIHLEPTMLGLYRTGHKAVASYASSDDDLITNSVSKLGPGLSSSAFGKKFLHCGLCSLKKKKPRSSDY</sequence>
<feature type="region of interest" description="Disordered" evidence="1">
    <location>
        <begin position="243"/>
        <end position="319"/>
    </location>
</feature>
<organism evidence="2 3">
    <name type="scientific">Chlamydomonas eustigma</name>
    <dbReference type="NCBI Taxonomy" id="1157962"/>
    <lineage>
        <taxon>Eukaryota</taxon>
        <taxon>Viridiplantae</taxon>
        <taxon>Chlorophyta</taxon>
        <taxon>core chlorophytes</taxon>
        <taxon>Chlorophyceae</taxon>
        <taxon>CS clade</taxon>
        <taxon>Chlamydomonadales</taxon>
        <taxon>Chlamydomonadaceae</taxon>
        <taxon>Chlamydomonas</taxon>
    </lineage>
</organism>
<feature type="compositionally biased region" description="Basic and acidic residues" evidence="1">
    <location>
        <begin position="271"/>
        <end position="285"/>
    </location>
</feature>
<gene>
    <name evidence="2" type="ORF">CEUSTIGMA_g13659.t1</name>
</gene>
<comment type="caution">
    <text evidence="2">The sequence shown here is derived from an EMBL/GenBank/DDBJ whole genome shotgun (WGS) entry which is preliminary data.</text>
</comment>
<evidence type="ECO:0000256" key="1">
    <source>
        <dbReference type="SAM" id="MobiDB-lite"/>
    </source>
</evidence>
<evidence type="ECO:0000313" key="2">
    <source>
        <dbReference type="EMBL" id="GAX86247.1"/>
    </source>
</evidence>
<protein>
    <submittedName>
        <fullName evidence="2">Uncharacterized protein</fullName>
    </submittedName>
</protein>
<dbReference type="Proteomes" id="UP000232323">
    <property type="component" value="Unassembled WGS sequence"/>
</dbReference>
<dbReference type="AlphaFoldDB" id="A0A250XT51"/>
<feature type="region of interest" description="Disordered" evidence="1">
    <location>
        <begin position="23"/>
        <end position="75"/>
    </location>
</feature>
<name>A0A250XT51_9CHLO</name>
<feature type="compositionally biased region" description="Acidic residues" evidence="1">
    <location>
        <begin position="243"/>
        <end position="270"/>
    </location>
</feature>
<reference evidence="2 3" key="1">
    <citation type="submission" date="2017-08" db="EMBL/GenBank/DDBJ databases">
        <title>Acidophilic green algal genome provides insights into adaptation to an acidic environment.</title>
        <authorList>
            <person name="Hirooka S."/>
            <person name="Hirose Y."/>
            <person name="Kanesaki Y."/>
            <person name="Higuchi S."/>
            <person name="Fujiwara T."/>
            <person name="Onuma R."/>
            <person name="Era A."/>
            <person name="Ohbayashi R."/>
            <person name="Uzuka A."/>
            <person name="Nozaki H."/>
            <person name="Yoshikawa H."/>
            <person name="Miyagishima S.Y."/>
        </authorList>
    </citation>
    <scope>NUCLEOTIDE SEQUENCE [LARGE SCALE GENOMIC DNA]</scope>
    <source>
        <strain evidence="2 3">NIES-2499</strain>
    </source>
</reference>
<feature type="compositionally biased region" description="Polar residues" evidence="1">
    <location>
        <begin position="48"/>
        <end position="67"/>
    </location>
</feature>